<dbReference type="Pfam" id="PF00126">
    <property type="entry name" value="HTH_1"/>
    <property type="match status" value="1"/>
</dbReference>
<proteinExistence type="inferred from homology"/>
<gene>
    <name evidence="6" type="ORF">ACFFU4_05230</name>
</gene>
<evidence type="ECO:0000256" key="3">
    <source>
        <dbReference type="ARBA" id="ARBA00023125"/>
    </source>
</evidence>
<keyword evidence="7" id="KW-1185">Reference proteome</keyword>
<evidence type="ECO:0000313" key="6">
    <source>
        <dbReference type="EMBL" id="MFB9149153.1"/>
    </source>
</evidence>
<comment type="caution">
    <text evidence="6">The sequence shown here is derived from an EMBL/GenBank/DDBJ whole genome shotgun (WGS) entry which is preliminary data.</text>
</comment>
<dbReference type="SUPFAM" id="SSF53850">
    <property type="entry name" value="Periplasmic binding protein-like II"/>
    <property type="match status" value="1"/>
</dbReference>
<comment type="similarity">
    <text evidence="1">Belongs to the LysR transcriptional regulatory family.</text>
</comment>
<dbReference type="RefSeq" id="WP_377067751.1">
    <property type="nucleotide sequence ID" value="NZ_JBHMEC010000008.1"/>
</dbReference>
<dbReference type="PRINTS" id="PR00039">
    <property type="entry name" value="HTHLYSR"/>
</dbReference>
<feature type="domain" description="HTH lysR-type" evidence="5">
    <location>
        <begin position="1"/>
        <end position="58"/>
    </location>
</feature>
<dbReference type="EMBL" id="JBHMEC010000008">
    <property type="protein sequence ID" value="MFB9149153.1"/>
    <property type="molecule type" value="Genomic_DNA"/>
</dbReference>
<dbReference type="Proteomes" id="UP001589670">
    <property type="component" value="Unassembled WGS sequence"/>
</dbReference>
<dbReference type="InterPro" id="IPR005119">
    <property type="entry name" value="LysR_subst-bd"/>
</dbReference>
<evidence type="ECO:0000256" key="4">
    <source>
        <dbReference type="ARBA" id="ARBA00023163"/>
    </source>
</evidence>
<dbReference type="PANTHER" id="PTHR30126:SF2">
    <property type="entry name" value="HTH-TYPE TRANSCRIPTIONAL REGULATOR YJIE"/>
    <property type="match status" value="1"/>
</dbReference>
<evidence type="ECO:0000259" key="5">
    <source>
        <dbReference type="PROSITE" id="PS50931"/>
    </source>
</evidence>
<dbReference type="Pfam" id="PF03466">
    <property type="entry name" value="LysR_substrate"/>
    <property type="match status" value="1"/>
</dbReference>
<name>A0ABV5HXK6_9RHOB</name>
<sequence>MRLEWLDDILAVADAGSLARAAELRHVSQPALTRRLRAIEAALGVPLFERRHKPLTLLPEIAPHLPAMRSLAAQLRQLRDGLAQSGGARGLTLACQHAITTTHSPAIVAALTRGQARPVRVRSENREDCLLRLLAAEADLAVVYDVPHIAPLAPGGAFERLSLGSERLIPVAAPGLPTGGELPYIGYPGDVFLGQVMDRALLPRIGPDRRLRRCAETALTLAAHEYARRGIGVAWLPESMAREDLSSGRLVRLARDVPALDMEIWMIRLPRAVGGGCDEDWQRLADTLSLAPPTPL</sequence>
<organism evidence="6 7">
    <name type="scientific">Roseovarius ramblicola</name>
    <dbReference type="NCBI Taxonomy" id="2022336"/>
    <lineage>
        <taxon>Bacteria</taxon>
        <taxon>Pseudomonadati</taxon>
        <taxon>Pseudomonadota</taxon>
        <taxon>Alphaproteobacteria</taxon>
        <taxon>Rhodobacterales</taxon>
        <taxon>Roseobacteraceae</taxon>
        <taxon>Roseovarius</taxon>
    </lineage>
</organism>
<protein>
    <submittedName>
        <fullName evidence="6">LysR family transcriptional regulator</fullName>
    </submittedName>
</protein>
<dbReference type="InterPro" id="IPR000847">
    <property type="entry name" value="LysR_HTH_N"/>
</dbReference>
<dbReference type="PANTHER" id="PTHR30126">
    <property type="entry name" value="HTH-TYPE TRANSCRIPTIONAL REGULATOR"/>
    <property type="match status" value="1"/>
</dbReference>
<accession>A0ABV5HXK6</accession>
<keyword evidence="3" id="KW-0238">DNA-binding</keyword>
<dbReference type="Gene3D" id="3.40.190.290">
    <property type="match status" value="1"/>
</dbReference>
<dbReference type="PROSITE" id="PS50931">
    <property type="entry name" value="HTH_LYSR"/>
    <property type="match status" value="1"/>
</dbReference>
<dbReference type="InterPro" id="IPR036390">
    <property type="entry name" value="WH_DNA-bd_sf"/>
</dbReference>
<evidence type="ECO:0000256" key="1">
    <source>
        <dbReference type="ARBA" id="ARBA00009437"/>
    </source>
</evidence>
<dbReference type="SUPFAM" id="SSF46785">
    <property type="entry name" value="Winged helix' DNA-binding domain"/>
    <property type="match status" value="1"/>
</dbReference>
<evidence type="ECO:0000256" key="2">
    <source>
        <dbReference type="ARBA" id="ARBA00023015"/>
    </source>
</evidence>
<reference evidence="6 7" key="1">
    <citation type="submission" date="2024-09" db="EMBL/GenBank/DDBJ databases">
        <authorList>
            <person name="Sun Q."/>
            <person name="Mori K."/>
        </authorList>
    </citation>
    <scope>NUCLEOTIDE SEQUENCE [LARGE SCALE GENOMIC DNA]</scope>
    <source>
        <strain evidence="6 7">CECT 9424</strain>
    </source>
</reference>
<keyword evidence="4" id="KW-0804">Transcription</keyword>
<dbReference type="InterPro" id="IPR036388">
    <property type="entry name" value="WH-like_DNA-bd_sf"/>
</dbReference>
<dbReference type="Gene3D" id="1.10.10.10">
    <property type="entry name" value="Winged helix-like DNA-binding domain superfamily/Winged helix DNA-binding domain"/>
    <property type="match status" value="1"/>
</dbReference>
<evidence type="ECO:0000313" key="7">
    <source>
        <dbReference type="Proteomes" id="UP001589670"/>
    </source>
</evidence>
<dbReference type="CDD" id="cd05466">
    <property type="entry name" value="PBP2_LTTR_substrate"/>
    <property type="match status" value="1"/>
</dbReference>
<keyword evidence="2" id="KW-0805">Transcription regulation</keyword>